<gene>
    <name evidence="9" type="ORF">SAMN05444370_1359</name>
</gene>
<dbReference type="PANTHER" id="PTHR43163">
    <property type="entry name" value="DIPEPTIDE TRANSPORT SYSTEM PERMEASE PROTEIN DPPB-RELATED"/>
    <property type="match status" value="1"/>
</dbReference>
<evidence type="ECO:0000256" key="6">
    <source>
        <dbReference type="ARBA" id="ARBA00023136"/>
    </source>
</evidence>
<keyword evidence="6 7" id="KW-0472">Membrane</keyword>
<evidence type="ECO:0000256" key="1">
    <source>
        <dbReference type="ARBA" id="ARBA00004651"/>
    </source>
</evidence>
<dbReference type="RefSeq" id="WP_093256560.1">
    <property type="nucleotide sequence ID" value="NZ_FNQM01000035.1"/>
</dbReference>
<proteinExistence type="inferred from homology"/>
<comment type="subcellular location">
    <subcellularLocation>
        <location evidence="1 7">Cell membrane</location>
        <topology evidence="1 7">Multi-pass membrane protein</topology>
    </subcellularLocation>
</comment>
<evidence type="ECO:0000313" key="9">
    <source>
        <dbReference type="EMBL" id="SEB03853.1"/>
    </source>
</evidence>
<dbReference type="PROSITE" id="PS50928">
    <property type="entry name" value="ABC_TM1"/>
    <property type="match status" value="1"/>
</dbReference>
<dbReference type="InterPro" id="IPR045621">
    <property type="entry name" value="BPD_transp_1_N"/>
</dbReference>
<dbReference type="Gene3D" id="1.10.3720.10">
    <property type="entry name" value="MetI-like"/>
    <property type="match status" value="1"/>
</dbReference>
<feature type="transmembrane region" description="Helical" evidence="7">
    <location>
        <begin position="134"/>
        <end position="158"/>
    </location>
</feature>
<dbReference type="Pfam" id="PF19300">
    <property type="entry name" value="BPD_transp_1_N"/>
    <property type="match status" value="1"/>
</dbReference>
<organism evidence="9 10">
    <name type="scientific">Rubrimonas cliftonensis</name>
    <dbReference type="NCBI Taxonomy" id="89524"/>
    <lineage>
        <taxon>Bacteria</taxon>
        <taxon>Pseudomonadati</taxon>
        <taxon>Pseudomonadota</taxon>
        <taxon>Alphaproteobacteria</taxon>
        <taxon>Rhodobacterales</taxon>
        <taxon>Paracoccaceae</taxon>
        <taxon>Rubrimonas</taxon>
    </lineage>
</organism>
<feature type="domain" description="ABC transmembrane type-1" evidence="8">
    <location>
        <begin position="94"/>
        <end position="296"/>
    </location>
</feature>
<keyword evidence="10" id="KW-1185">Reference proteome</keyword>
<dbReference type="Proteomes" id="UP000198703">
    <property type="component" value="Unassembled WGS sequence"/>
</dbReference>
<dbReference type="InterPro" id="IPR000515">
    <property type="entry name" value="MetI-like"/>
</dbReference>
<evidence type="ECO:0000256" key="4">
    <source>
        <dbReference type="ARBA" id="ARBA00022692"/>
    </source>
</evidence>
<reference evidence="9 10" key="1">
    <citation type="submission" date="2016-10" db="EMBL/GenBank/DDBJ databases">
        <authorList>
            <person name="de Groot N.N."/>
        </authorList>
    </citation>
    <scope>NUCLEOTIDE SEQUENCE [LARGE SCALE GENOMIC DNA]</scope>
    <source>
        <strain evidence="9 10">DSM 15345</strain>
    </source>
</reference>
<keyword evidence="4 7" id="KW-0812">Transmembrane</keyword>
<dbReference type="Pfam" id="PF00528">
    <property type="entry name" value="BPD_transp_1"/>
    <property type="match status" value="1"/>
</dbReference>
<dbReference type="AlphaFoldDB" id="A0A1H4G2L7"/>
<dbReference type="OrthoDB" id="9807402at2"/>
<dbReference type="CDD" id="cd06261">
    <property type="entry name" value="TM_PBP2"/>
    <property type="match status" value="1"/>
</dbReference>
<feature type="transmembrane region" description="Helical" evidence="7">
    <location>
        <begin position="226"/>
        <end position="252"/>
    </location>
</feature>
<dbReference type="STRING" id="89524.SAMN05444370_1359"/>
<dbReference type="EMBL" id="FNQM01000035">
    <property type="protein sequence ID" value="SEB03853.1"/>
    <property type="molecule type" value="Genomic_DNA"/>
</dbReference>
<evidence type="ECO:0000256" key="3">
    <source>
        <dbReference type="ARBA" id="ARBA00022475"/>
    </source>
</evidence>
<evidence type="ECO:0000256" key="5">
    <source>
        <dbReference type="ARBA" id="ARBA00022989"/>
    </source>
</evidence>
<feature type="transmembrane region" description="Helical" evidence="7">
    <location>
        <begin position="272"/>
        <end position="298"/>
    </location>
</feature>
<feature type="transmembrane region" description="Helical" evidence="7">
    <location>
        <begin position="170"/>
        <end position="188"/>
    </location>
</feature>
<dbReference type="GO" id="GO:0071916">
    <property type="term" value="F:dipeptide transmembrane transporter activity"/>
    <property type="evidence" value="ECO:0007669"/>
    <property type="project" value="TreeGrafter"/>
</dbReference>
<evidence type="ECO:0000256" key="2">
    <source>
        <dbReference type="ARBA" id="ARBA00022448"/>
    </source>
</evidence>
<name>A0A1H4G2L7_9RHOB</name>
<accession>A0A1H4G2L7</accession>
<evidence type="ECO:0000313" key="10">
    <source>
        <dbReference type="Proteomes" id="UP000198703"/>
    </source>
</evidence>
<keyword evidence="3" id="KW-1003">Cell membrane</keyword>
<feature type="transmembrane region" description="Helical" evidence="7">
    <location>
        <begin position="98"/>
        <end position="122"/>
    </location>
</feature>
<keyword evidence="2 7" id="KW-0813">Transport</keyword>
<sequence length="308" mass="33021">MARFLGWRLLRALATMLLVLLIAFATLRYSGEPFDRMFPHGVTVEHQAALERKWGLDQPFWAQFAAYLRGLAVGDFGRSLFTGERVWAMYAERMPATLAVGSLALLLAIAIGIPLGALSALYRGAAGERAAMGVAFLGYAVPHFVIGIGLILWLGYYARALPTTGLATPAHYVLPVITLAIPMIAGLARFMRAAMLDAIAQDYAVTAESKGLAPGRIARVHILRNAMTPLISVLGLEVAGLINGSIFVEAVFSLPGVGRILVGAVEDRDFAVLQFGVIAYAGLVVAINLVVDCLYVAADPRVRLEQDA</sequence>
<keyword evidence="5 7" id="KW-1133">Transmembrane helix</keyword>
<evidence type="ECO:0000259" key="8">
    <source>
        <dbReference type="PROSITE" id="PS50928"/>
    </source>
</evidence>
<evidence type="ECO:0000256" key="7">
    <source>
        <dbReference type="RuleBase" id="RU363032"/>
    </source>
</evidence>
<dbReference type="InterPro" id="IPR035906">
    <property type="entry name" value="MetI-like_sf"/>
</dbReference>
<protein>
    <submittedName>
        <fullName evidence="9">Peptide/nickel transport system permease protein</fullName>
    </submittedName>
</protein>
<comment type="similarity">
    <text evidence="7">Belongs to the binding-protein-dependent transport system permease family.</text>
</comment>
<dbReference type="SUPFAM" id="SSF161098">
    <property type="entry name" value="MetI-like"/>
    <property type="match status" value="1"/>
</dbReference>
<dbReference type="GO" id="GO:0005886">
    <property type="term" value="C:plasma membrane"/>
    <property type="evidence" value="ECO:0007669"/>
    <property type="project" value="UniProtKB-SubCell"/>
</dbReference>
<dbReference type="PANTHER" id="PTHR43163:SF6">
    <property type="entry name" value="DIPEPTIDE TRANSPORT SYSTEM PERMEASE PROTEIN DPPB-RELATED"/>
    <property type="match status" value="1"/>
</dbReference>